<reference evidence="2" key="1">
    <citation type="journal article" date="2019" name="Int. J. Syst. Evol. Microbiol.">
        <title>The Global Catalogue of Microorganisms (GCM) 10K type strain sequencing project: providing services to taxonomists for standard genome sequencing and annotation.</title>
        <authorList>
            <consortium name="The Broad Institute Genomics Platform"/>
            <consortium name="The Broad Institute Genome Sequencing Center for Infectious Disease"/>
            <person name="Wu L."/>
            <person name="Ma J."/>
        </authorList>
    </citation>
    <scope>NUCLEOTIDE SEQUENCE [LARGE SCALE GENOMIC DNA]</scope>
    <source>
        <strain evidence="2">NBRC 102520</strain>
    </source>
</reference>
<name>A0ABQ6AWF2_9BRAD</name>
<protein>
    <submittedName>
        <fullName evidence="1">Uncharacterized protein</fullName>
    </submittedName>
</protein>
<sequence>MNTELTITANLPVAALEAICDPTMPAAWLAYLERSARTAREANFHALAAAVLYIYSATVWTPSKADRKSIKELRVIVAKSFGELELPNSNAKRATRYKYTKLSLDIAAHKTVWPLALHAAKLQSIEAGVAYLAEQFSDRATSVADLARHFGHAPAEAQGAKGTTKEFFFLGLCALVKRTQKAEQPIPIAKSVELLTRGVAEQERLNLIRWLLSQTSDQAVPELIEILQRFVRPKYGNT</sequence>
<dbReference type="EMBL" id="BSOW01000010">
    <property type="protein sequence ID" value="GLR86529.1"/>
    <property type="molecule type" value="Genomic_DNA"/>
</dbReference>
<evidence type="ECO:0000313" key="1">
    <source>
        <dbReference type="EMBL" id="GLR86529.1"/>
    </source>
</evidence>
<proteinExistence type="predicted"/>
<dbReference type="RefSeq" id="WP_284267041.1">
    <property type="nucleotide sequence ID" value="NZ_BSOW01000010.1"/>
</dbReference>
<comment type="caution">
    <text evidence="1">The sequence shown here is derived from an EMBL/GenBank/DDBJ whole genome shotgun (WGS) entry which is preliminary data.</text>
</comment>
<keyword evidence="2" id="KW-1185">Reference proteome</keyword>
<dbReference type="Proteomes" id="UP001156905">
    <property type="component" value="Unassembled WGS sequence"/>
</dbReference>
<organism evidence="1 2">
    <name type="scientific">Bradyrhizobium iriomotense</name>
    <dbReference type="NCBI Taxonomy" id="441950"/>
    <lineage>
        <taxon>Bacteria</taxon>
        <taxon>Pseudomonadati</taxon>
        <taxon>Pseudomonadota</taxon>
        <taxon>Alphaproteobacteria</taxon>
        <taxon>Hyphomicrobiales</taxon>
        <taxon>Nitrobacteraceae</taxon>
        <taxon>Bradyrhizobium</taxon>
    </lineage>
</organism>
<evidence type="ECO:0000313" key="2">
    <source>
        <dbReference type="Proteomes" id="UP001156905"/>
    </source>
</evidence>
<gene>
    <name evidence="1" type="ORF">GCM10007857_32400</name>
</gene>
<accession>A0ABQ6AWF2</accession>